<dbReference type="AlphaFoldDB" id="B8CJX2"/>
<sequence>MGKLIQGEQLKERVLPCEVVQHRNRQPKTLQIGEFLREDVYTDWSDCKFEAKKSSPIKVSFIDKVEF</sequence>
<proteinExistence type="predicted"/>
<reference evidence="1 2" key="1">
    <citation type="journal article" date="2008" name="PLoS ONE">
        <title>Environmental adaptation: genomic analysis of the piezotolerant and psychrotolerant deep-sea iron reducing bacterium Shewanella piezotolerans WP3.</title>
        <authorList>
            <person name="Wang F."/>
            <person name="Wang J."/>
            <person name="Jian H."/>
            <person name="Zhang B."/>
            <person name="Li S."/>
            <person name="Wang F."/>
            <person name="Zeng X."/>
            <person name="Gao L."/>
            <person name="Bartlett D.H."/>
            <person name="Yu J."/>
            <person name="Hu S."/>
            <person name="Xiao X."/>
        </authorList>
    </citation>
    <scope>NUCLEOTIDE SEQUENCE [LARGE SCALE GENOMIC DNA]</scope>
    <source>
        <strain evidence="2">WP3 / JCM 13877</strain>
    </source>
</reference>
<dbReference type="HOGENOM" id="CLU_2810047_0_0_6"/>
<name>B8CJX2_SHEPW</name>
<evidence type="ECO:0000313" key="1">
    <source>
        <dbReference type="EMBL" id="ACJ27675.1"/>
    </source>
</evidence>
<organism evidence="1 2">
    <name type="scientific">Shewanella piezotolerans (strain WP3 / JCM 13877)</name>
    <dbReference type="NCBI Taxonomy" id="225849"/>
    <lineage>
        <taxon>Bacteria</taxon>
        <taxon>Pseudomonadati</taxon>
        <taxon>Pseudomonadota</taxon>
        <taxon>Gammaproteobacteria</taxon>
        <taxon>Alteromonadales</taxon>
        <taxon>Shewanellaceae</taxon>
        <taxon>Shewanella</taxon>
    </lineage>
</organism>
<keyword evidence="2" id="KW-1185">Reference proteome</keyword>
<accession>B8CJX2</accession>
<gene>
    <name evidence="1" type="ordered locus">swp_0866</name>
</gene>
<dbReference type="EMBL" id="CP000472">
    <property type="protein sequence ID" value="ACJ27675.1"/>
    <property type="molecule type" value="Genomic_DNA"/>
</dbReference>
<evidence type="ECO:0000313" key="2">
    <source>
        <dbReference type="Proteomes" id="UP000000753"/>
    </source>
</evidence>
<dbReference type="KEGG" id="swp:swp_0866"/>
<protein>
    <submittedName>
        <fullName evidence="1">Uncharacterized protein</fullName>
    </submittedName>
</protein>
<dbReference type="Proteomes" id="UP000000753">
    <property type="component" value="Chromosome"/>
</dbReference>